<accession>A0ABR2G0W6</accession>
<dbReference type="Proteomes" id="UP001472677">
    <property type="component" value="Unassembled WGS sequence"/>
</dbReference>
<evidence type="ECO:0000313" key="2">
    <source>
        <dbReference type="Proteomes" id="UP001472677"/>
    </source>
</evidence>
<organism evidence="1 2">
    <name type="scientific">Hibiscus sabdariffa</name>
    <name type="common">roselle</name>
    <dbReference type="NCBI Taxonomy" id="183260"/>
    <lineage>
        <taxon>Eukaryota</taxon>
        <taxon>Viridiplantae</taxon>
        <taxon>Streptophyta</taxon>
        <taxon>Embryophyta</taxon>
        <taxon>Tracheophyta</taxon>
        <taxon>Spermatophyta</taxon>
        <taxon>Magnoliopsida</taxon>
        <taxon>eudicotyledons</taxon>
        <taxon>Gunneridae</taxon>
        <taxon>Pentapetalae</taxon>
        <taxon>rosids</taxon>
        <taxon>malvids</taxon>
        <taxon>Malvales</taxon>
        <taxon>Malvaceae</taxon>
        <taxon>Malvoideae</taxon>
        <taxon>Hibiscus</taxon>
    </lineage>
</organism>
<sequence length="124" mass="13843">MVYEKIAENITPAIFLQINAEVSKCFYKNAIPNSTLEPIVRKNSKVAITYCQSVVGPGLQVPTPLSSASQNSKIVFITHDLSKVAIWSFAKTSSLFPLRFPRKRDALTKVSKWLFPSLVTQNVE</sequence>
<reference evidence="1 2" key="1">
    <citation type="journal article" date="2024" name="G3 (Bethesda)">
        <title>Genome assembly of Hibiscus sabdariffa L. provides insights into metabolisms of medicinal natural products.</title>
        <authorList>
            <person name="Kim T."/>
        </authorList>
    </citation>
    <scope>NUCLEOTIDE SEQUENCE [LARGE SCALE GENOMIC DNA]</scope>
    <source>
        <strain evidence="1">TK-2024</strain>
        <tissue evidence="1">Old leaves</tissue>
    </source>
</reference>
<protein>
    <submittedName>
        <fullName evidence="1">Uncharacterized protein</fullName>
    </submittedName>
</protein>
<comment type="caution">
    <text evidence="1">The sequence shown here is derived from an EMBL/GenBank/DDBJ whole genome shotgun (WGS) entry which is preliminary data.</text>
</comment>
<evidence type="ECO:0000313" key="1">
    <source>
        <dbReference type="EMBL" id="KAK8589831.1"/>
    </source>
</evidence>
<dbReference type="EMBL" id="JBBPBM010000004">
    <property type="protein sequence ID" value="KAK8589831.1"/>
    <property type="molecule type" value="Genomic_DNA"/>
</dbReference>
<keyword evidence="2" id="KW-1185">Reference proteome</keyword>
<proteinExistence type="predicted"/>
<gene>
    <name evidence="1" type="ORF">V6N12_024222</name>
</gene>
<name>A0ABR2G0W6_9ROSI</name>